<organism evidence="3 4">
    <name type="scientific">Erythroxylum novogranatense</name>
    <dbReference type="NCBI Taxonomy" id="1862640"/>
    <lineage>
        <taxon>Eukaryota</taxon>
        <taxon>Viridiplantae</taxon>
        <taxon>Streptophyta</taxon>
        <taxon>Embryophyta</taxon>
        <taxon>Tracheophyta</taxon>
        <taxon>Spermatophyta</taxon>
        <taxon>Magnoliopsida</taxon>
        <taxon>eudicotyledons</taxon>
        <taxon>Gunneridae</taxon>
        <taxon>Pentapetalae</taxon>
        <taxon>rosids</taxon>
        <taxon>fabids</taxon>
        <taxon>Malpighiales</taxon>
        <taxon>Erythroxylaceae</taxon>
        <taxon>Erythroxylum</taxon>
    </lineage>
</organism>
<feature type="domain" description="PHD-type zinc finger plants" evidence="2">
    <location>
        <begin position="10"/>
        <end position="53"/>
    </location>
</feature>
<dbReference type="EMBL" id="JAIWQS010000008">
    <property type="protein sequence ID" value="KAJ8900391.1"/>
    <property type="molecule type" value="Genomic_DNA"/>
</dbReference>
<evidence type="ECO:0000313" key="4">
    <source>
        <dbReference type="Proteomes" id="UP001159364"/>
    </source>
</evidence>
<dbReference type="AlphaFoldDB" id="A0AAV8UFX0"/>
<gene>
    <name evidence="3" type="ORF">K2173_025031</name>
</gene>
<dbReference type="InterPro" id="IPR056874">
    <property type="entry name" value="PHD_dom_pln"/>
</dbReference>
<protein>
    <recommendedName>
        <fullName evidence="2">PHD-type zinc finger plants domain-containing protein</fullName>
    </recommendedName>
</protein>
<dbReference type="PANTHER" id="PTHR33779:SF11">
    <property type="entry name" value="OS04G0551600 PROTEIN"/>
    <property type="match status" value="1"/>
</dbReference>
<dbReference type="Pfam" id="PF25054">
    <property type="entry name" value="PHD_pln"/>
    <property type="match status" value="1"/>
</dbReference>
<accession>A0AAV8UFX0</accession>
<feature type="compositionally biased region" description="Polar residues" evidence="1">
    <location>
        <begin position="78"/>
        <end position="87"/>
    </location>
</feature>
<proteinExistence type="predicted"/>
<feature type="compositionally biased region" description="Basic and acidic residues" evidence="1">
    <location>
        <begin position="88"/>
        <end position="107"/>
    </location>
</feature>
<evidence type="ECO:0000313" key="3">
    <source>
        <dbReference type="EMBL" id="KAJ8900391.1"/>
    </source>
</evidence>
<evidence type="ECO:0000259" key="2">
    <source>
        <dbReference type="Pfam" id="PF25054"/>
    </source>
</evidence>
<dbReference type="Proteomes" id="UP001159364">
    <property type="component" value="Linkage Group LG08"/>
</dbReference>
<sequence>MVDHLQTVCCMCGDVGFSDKLFHCNKCRNRFQHSYCSNYYGEFSDPIELCDWCQSEERSNYNAEHGHSWKKSVGGQDSGVTSRSEYSSGDKIKQQVDREESSNDKGKNNPGSVPSPRTATRRYKLLKDVMC</sequence>
<reference evidence="3 4" key="1">
    <citation type="submission" date="2021-09" db="EMBL/GenBank/DDBJ databases">
        <title>Genomic insights and catalytic innovation underlie evolution of tropane alkaloids biosynthesis.</title>
        <authorList>
            <person name="Wang Y.-J."/>
            <person name="Tian T."/>
            <person name="Huang J.-P."/>
            <person name="Huang S.-X."/>
        </authorList>
    </citation>
    <scope>NUCLEOTIDE SEQUENCE [LARGE SCALE GENOMIC DNA]</scope>
    <source>
        <strain evidence="3">KIB-2018</strain>
        <tissue evidence="3">Leaf</tissue>
    </source>
</reference>
<comment type="caution">
    <text evidence="3">The sequence shown here is derived from an EMBL/GenBank/DDBJ whole genome shotgun (WGS) entry which is preliminary data.</text>
</comment>
<evidence type="ECO:0000256" key="1">
    <source>
        <dbReference type="SAM" id="MobiDB-lite"/>
    </source>
</evidence>
<name>A0AAV8UFX0_9ROSI</name>
<dbReference type="PANTHER" id="PTHR33779">
    <property type="entry name" value="EXPRESSED PROTEIN"/>
    <property type="match status" value="1"/>
</dbReference>
<keyword evidence="4" id="KW-1185">Reference proteome</keyword>
<feature type="region of interest" description="Disordered" evidence="1">
    <location>
        <begin position="63"/>
        <end position="120"/>
    </location>
</feature>
<feature type="compositionally biased region" description="Polar residues" evidence="1">
    <location>
        <begin position="109"/>
        <end position="118"/>
    </location>
</feature>